<reference evidence="2 3" key="1">
    <citation type="submission" date="2020-08" db="EMBL/GenBank/DDBJ databases">
        <title>Sequencing the genomes of 1000 actinobacteria strains.</title>
        <authorList>
            <person name="Klenk H.-P."/>
        </authorList>
    </citation>
    <scope>NUCLEOTIDE SEQUENCE [LARGE SCALE GENOMIC DNA]</scope>
    <source>
        <strain evidence="2 3">DSM 44598</strain>
    </source>
</reference>
<gene>
    <name evidence="2" type="ORF">HNR07_003674</name>
</gene>
<evidence type="ECO:0000313" key="3">
    <source>
        <dbReference type="Proteomes" id="UP000579647"/>
    </source>
</evidence>
<keyword evidence="1" id="KW-0812">Transmembrane</keyword>
<evidence type="ECO:0000256" key="1">
    <source>
        <dbReference type="SAM" id="Phobius"/>
    </source>
</evidence>
<feature type="transmembrane region" description="Helical" evidence="1">
    <location>
        <begin position="134"/>
        <end position="154"/>
    </location>
</feature>
<feature type="transmembrane region" description="Helical" evidence="1">
    <location>
        <begin position="77"/>
        <end position="96"/>
    </location>
</feature>
<protein>
    <submittedName>
        <fullName evidence="2">Uncharacterized protein</fullName>
    </submittedName>
</protein>
<evidence type="ECO:0000313" key="2">
    <source>
        <dbReference type="EMBL" id="MBB5492537.1"/>
    </source>
</evidence>
<dbReference type="RefSeq" id="WP_246420377.1">
    <property type="nucleotide sequence ID" value="NZ_JACHDO010000001.1"/>
</dbReference>
<feature type="transmembrane region" description="Helical" evidence="1">
    <location>
        <begin position="45"/>
        <end position="65"/>
    </location>
</feature>
<name>A0A840WLK0_9ACTN</name>
<dbReference type="EMBL" id="JACHDO010000001">
    <property type="protein sequence ID" value="MBB5492537.1"/>
    <property type="molecule type" value="Genomic_DNA"/>
</dbReference>
<comment type="caution">
    <text evidence="2">The sequence shown here is derived from an EMBL/GenBank/DDBJ whole genome shotgun (WGS) entry which is preliminary data.</text>
</comment>
<dbReference type="Proteomes" id="UP000579647">
    <property type="component" value="Unassembled WGS sequence"/>
</dbReference>
<keyword evidence="1" id="KW-0472">Membrane</keyword>
<keyword evidence="1" id="KW-1133">Transmembrane helix</keyword>
<accession>A0A840WLK0</accession>
<feature type="transmembrane region" description="Helical" evidence="1">
    <location>
        <begin position="108"/>
        <end position="128"/>
    </location>
</feature>
<organism evidence="2 3">
    <name type="scientific">Nocardiopsis metallicus</name>
    <dbReference type="NCBI Taxonomy" id="179819"/>
    <lineage>
        <taxon>Bacteria</taxon>
        <taxon>Bacillati</taxon>
        <taxon>Actinomycetota</taxon>
        <taxon>Actinomycetes</taxon>
        <taxon>Streptosporangiales</taxon>
        <taxon>Nocardiopsidaceae</taxon>
        <taxon>Nocardiopsis</taxon>
    </lineage>
</organism>
<sequence length="164" mass="17524">MQDSQTSPMSSAARPFSVVPPPRQSLLAARRAGVRPPQDVRQTCVLMFVTAVAYVGLGYQAWTMLEAGAPGPVVTDLWILLVVSGLTALGMAALALPVRRAGHVLWRSAQFGALVALGAAVSALHMSARLADTQMLLVGLLVSFFAIIVNIALWSTNVRRWCEL</sequence>
<keyword evidence="3" id="KW-1185">Reference proteome</keyword>
<proteinExistence type="predicted"/>
<dbReference type="AlphaFoldDB" id="A0A840WLK0"/>